<evidence type="ECO:0008006" key="5">
    <source>
        <dbReference type="Google" id="ProtNLM"/>
    </source>
</evidence>
<dbReference type="Pfam" id="PF13477">
    <property type="entry name" value="Glyco_trans_4_2"/>
    <property type="match status" value="1"/>
</dbReference>
<evidence type="ECO:0000259" key="1">
    <source>
        <dbReference type="Pfam" id="PF00534"/>
    </source>
</evidence>
<feature type="domain" description="Glycosyltransferase subfamily 4-like N-terminal" evidence="2">
    <location>
        <begin position="9"/>
        <end position="151"/>
    </location>
</feature>
<dbReference type="Gene3D" id="3.40.50.2000">
    <property type="entry name" value="Glycogen Phosphorylase B"/>
    <property type="match status" value="2"/>
</dbReference>
<sequence length="388" mass="44105">MQYIPKKIKVCQVAAADVTLKFMLFNQLKFLLGQGYDVHAVCSPGRWVKDIEKEGIKVKEIKFKRKISPLFDVITFLNLYIYFKKEKFYVVHVHTLKPEFYGQIAAKLAGVPVIINTLHGFDFAEDDPFLKKFFYLFLEKIAARCSTLIFSIGYHIITRALQEKIGDEAKLVYLGRDVDTHHFNPQSYPNEFILQKKKGLGIDPAKKVIGIVARLVKEKGYLELFEAFEKVLEQFPDTLLLVVGQEEPEKKDGFTKDIAKDYSIAKNVIFLGERTDTQELYPLMDIFVLPTHREGLGAVILEASAMEKPVIVSNTGGCPEAVDAGKTGILIPVKNSNALLEAMLYLLKNPEAAKKMGQEGRRKIVKEFSDDVVFERLGREYKKLIESK</sequence>
<dbReference type="InterPro" id="IPR028098">
    <property type="entry name" value="Glyco_trans_4-like_N"/>
</dbReference>
<name>A0A1G2HNZ7_9BACT</name>
<dbReference type="AlphaFoldDB" id="A0A1G2HNZ7"/>
<reference evidence="3 4" key="1">
    <citation type="journal article" date="2016" name="Nat. Commun.">
        <title>Thousands of microbial genomes shed light on interconnected biogeochemical processes in an aquifer system.</title>
        <authorList>
            <person name="Anantharaman K."/>
            <person name="Brown C.T."/>
            <person name="Hug L.A."/>
            <person name="Sharon I."/>
            <person name="Castelle C.J."/>
            <person name="Probst A.J."/>
            <person name="Thomas B.C."/>
            <person name="Singh A."/>
            <person name="Wilkins M.J."/>
            <person name="Karaoz U."/>
            <person name="Brodie E.L."/>
            <person name="Williams K.H."/>
            <person name="Hubbard S.S."/>
            <person name="Banfield J.F."/>
        </authorList>
    </citation>
    <scope>NUCLEOTIDE SEQUENCE [LARGE SCALE GENOMIC DNA]</scope>
</reference>
<gene>
    <name evidence="3" type="ORF">A2730_03425</name>
</gene>
<protein>
    <recommendedName>
        <fullName evidence="5">Glycosyl transferase family 1</fullName>
    </recommendedName>
</protein>
<evidence type="ECO:0000259" key="2">
    <source>
        <dbReference type="Pfam" id="PF13477"/>
    </source>
</evidence>
<dbReference type="Pfam" id="PF00534">
    <property type="entry name" value="Glycos_transf_1"/>
    <property type="match status" value="1"/>
</dbReference>
<proteinExistence type="predicted"/>
<evidence type="ECO:0000313" key="4">
    <source>
        <dbReference type="Proteomes" id="UP000176855"/>
    </source>
</evidence>
<dbReference type="EMBL" id="MHOO01000008">
    <property type="protein sequence ID" value="OGZ64155.1"/>
    <property type="molecule type" value="Genomic_DNA"/>
</dbReference>
<dbReference type="PANTHER" id="PTHR12526:SF630">
    <property type="entry name" value="GLYCOSYLTRANSFERASE"/>
    <property type="match status" value="1"/>
</dbReference>
<dbReference type="InterPro" id="IPR001296">
    <property type="entry name" value="Glyco_trans_1"/>
</dbReference>
<comment type="caution">
    <text evidence="3">The sequence shown here is derived from an EMBL/GenBank/DDBJ whole genome shotgun (WGS) entry which is preliminary data.</text>
</comment>
<dbReference type="Proteomes" id="UP000176855">
    <property type="component" value="Unassembled WGS sequence"/>
</dbReference>
<dbReference type="GO" id="GO:0016757">
    <property type="term" value="F:glycosyltransferase activity"/>
    <property type="evidence" value="ECO:0007669"/>
    <property type="project" value="InterPro"/>
</dbReference>
<organism evidence="3 4">
    <name type="scientific">Candidatus Staskawiczbacteria bacterium RIFCSPHIGHO2_01_FULL_39_25</name>
    <dbReference type="NCBI Taxonomy" id="1802202"/>
    <lineage>
        <taxon>Bacteria</taxon>
        <taxon>Candidatus Staskawicziibacteriota</taxon>
    </lineage>
</organism>
<dbReference type="CDD" id="cd03808">
    <property type="entry name" value="GT4_CapM-like"/>
    <property type="match status" value="1"/>
</dbReference>
<accession>A0A1G2HNZ7</accession>
<dbReference type="PANTHER" id="PTHR12526">
    <property type="entry name" value="GLYCOSYLTRANSFERASE"/>
    <property type="match status" value="1"/>
</dbReference>
<feature type="domain" description="Glycosyl transferase family 1" evidence="1">
    <location>
        <begin position="196"/>
        <end position="362"/>
    </location>
</feature>
<dbReference type="STRING" id="1802202.A2730_03425"/>
<dbReference type="SUPFAM" id="SSF53756">
    <property type="entry name" value="UDP-Glycosyltransferase/glycogen phosphorylase"/>
    <property type="match status" value="1"/>
</dbReference>
<evidence type="ECO:0000313" key="3">
    <source>
        <dbReference type="EMBL" id="OGZ64155.1"/>
    </source>
</evidence>